<keyword evidence="6" id="KW-1185">Reference proteome</keyword>
<dbReference type="EMBL" id="JAIRAU010000052">
    <property type="protein sequence ID" value="MBZ5714943.1"/>
    <property type="molecule type" value="Genomic_DNA"/>
</dbReference>
<dbReference type="InterPro" id="IPR002480">
    <property type="entry name" value="DAHP_synth_2"/>
</dbReference>
<sequence length="462" mass="51098">MSSMTPLFAPTSDAQPAGLDDWSPTSWQSRPALQQPEYPSAAALEAVLRQLGRLPPLVTSGEIEALRGQLAEAARGDRFLLQGGDCAEQFAECDAVAISGKLKILLQMSLVLVHGARKRVTRVGRFAGQYAKPRSEQVEARDGVELPVYRGDLINGAAFEPAARTPDPERLLRGYERAALTLNFIRALIDGGFADLHHPEKWDLEWVQHSPLAAEYQRLVESIGDSLRFMETLSGEPVGQTSRVDFFTSHEGLHLLYEQAQTRQVPQRDGWYNLSTHLPWIGLRTSRIDGAHVEYFRGIANPIAVKVGPGTTPEGLLELAAVLDPGHEPGRLTLIHRFGARAIADGLPPLLHAVERAGRRVLWVCDPMHGNIERTAEGFKTRKFEHILGEVEQAFEIHQRAGTYLGGVHVELTGENVTECMGGARNLSEGDLARAYRSCVDPRLNYEQALELAMLIARRMRH</sequence>
<dbReference type="GO" id="GO:0003849">
    <property type="term" value="F:3-deoxy-7-phosphoheptulonate synthase activity"/>
    <property type="evidence" value="ECO:0007669"/>
    <property type="project" value="UniProtKB-EC"/>
</dbReference>
<evidence type="ECO:0000256" key="3">
    <source>
        <dbReference type="RuleBase" id="RU363071"/>
    </source>
</evidence>
<dbReference type="InterPro" id="IPR013785">
    <property type="entry name" value="Aldolase_TIM"/>
</dbReference>
<evidence type="ECO:0000313" key="6">
    <source>
        <dbReference type="Proteomes" id="UP001139031"/>
    </source>
</evidence>
<evidence type="ECO:0000313" key="5">
    <source>
        <dbReference type="EMBL" id="MBZ5714943.1"/>
    </source>
</evidence>
<comment type="pathway">
    <text evidence="3">Metabolic intermediate biosynthesis; chorismate biosynthesis; chorismate from D-erythrose 4-phosphate and phosphoenolpyruvate: step 1/7.</text>
</comment>
<dbReference type="PANTHER" id="PTHR21337:SF0">
    <property type="entry name" value="PHOSPHO-2-DEHYDRO-3-DEOXYHEPTONATE ALDOLASE"/>
    <property type="match status" value="1"/>
</dbReference>
<gene>
    <name evidence="5" type="ORF">K7C98_37395</name>
</gene>
<evidence type="ECO:0000256" key="1">
    <source>
        <dbReference type="ARBA" id="ARBA00008911"/>
    </source>
</evidence>
<evidence type="ECO:0000256" key="4">
    <source>
        <dbReference type="SAM" id="MobiDB-lite"/>
    </source>
</evidence>
<dbReference type="SUPFAM" id="SSF51569">
    <property type="entry name" value="Aldolase"/>
    <property type="match status" value="1"/>
</dbReference>
<name>A0ABS7U325_9BACT</name>
<comment type="similarity">
    <text evidence="1 3">Belongs to the class-II DAHP synthase family.</text>
</comment>
<proteinExistence type="inferred from homology"/>
<protein>
    <recommendedName>
        <fullName evidence="3">Phospho-2-dehydro-3-deoxyheptonate aldolase</fullName>
        <ecNumber evidence="3">2.5.1.54</ecNumber>
    </recommendedName>
</protein>
<keyword evidence="3" id="KW-0057">Aromatic amino acid biosynthesis</keyword>
<dbReference type="Gene3D" id="3.20.20.70">
    <property type="entry name" value="Aldolase class I"/>
    <property type="match status" value="1"/>
</dbReference>
<reference evidence="5" key="1">
    <citation type="submission" date="2021-08" db="EMBL/GenBank/DDBJ databases">
        <authorList>
            <person name="Stevens D.C."/>
        </authorList>
    </citation>
    <scope>NUCLEOTIDE SEQUENCE</scope>
    <source>
        <strain evidence="5">DSM 53165</strain>
    </source>
</reference>
<dbReference type="NCBIfam" id="TIGR01358">
    <property type="entry name" value="DAHP_synth_II"/>
    <property type="match status" value="1"/>
</dbReference>
<keyword evidence="2 3" id="KW-0808">Transferase</keyword>
<evidence type="ECO:0000256" key="2">
    <source>
        <dbReference type="ARBA" id="ARBA00022679"/>
    </source>
</evidence>
<dbReference type="PANTHER" id="PTHR21337">
    <property type="entry name" value="PHOSPHO-2-DEHYDRO-3-DEOXYHEPTONATE ALDOLASE 1, 2"/>
    <property type="match status" value="1"/>
</dbReference>
<dbReference type="EC" id="2.5.1.54" evidence="3"/>
<dbReference type="Proteomes" id="UP001139031">
    <property type="component" value="Unassembled WGS sequence"/>
</dbReference>
<comment type="caution">
    <text evidence="5">The sequence shown here is derived from an EMBL/GenBank/DDBJ whole genome shotgun (WGS) entry which is preliminary data.</text>
</comment>
<comment type="catalytic activity">
    <reaction evidence="3">
        <text>D-erythrose 4-phosphate + phosphoenolpyruvate + H2O = 7-phospho-2-dehydro-3-deoxy-D-arabino-heptonate + phosphate</text>
        <dbReference type="Rhea" id="RHEA:14717"/>
        <dbReference type="ChEBI" id="CHEBI:15377"/>
        <dbReference type="ChEBI" id="CHEBI:16897"/>
        <dbReference type="ChEBI" id="CHEBI:43474"/>
        <dbReference type="ChEBI" id="CHEBI:58394"/>
        <dbReference type="ChEBI" id="CHEBI:58702"/>
        <dbReference type="EC" id="2.5.1.54"/>
    </reaction>
</comment>
<dbReference type="Pfam" id="PF01474">
    <property type="entry name" value="DAHP_synth_2"/>
    <property type="match status" value="1"/>
</dbReference>
<accession>A0ABS7U325</accession>
<keyword evidence="3" id="KW-0028">Amino-acid biosynthesis</keyword>
<feature type="region of interest" description="Disordered" evidence="4">
    <location>
        <begin position="1"/>
        <end position="31"/>
    </location>
</feature>
<organism evidence="5 6">
    <name type="scientific">Nannocystis pusilla</name>
    <dbReference type="NCBI Taxonomy" id="889268"/>
    <lineage>
        <taxon>Bacteria</taxon>
        <taxon>Pseudomonadati</taxon>
        <taxon>Myxococcota</taxon>
        <taxon>Polyangia</taxon>
        <taxon>Nannocystales</taxon>
        <taxon>Nannocystaceae</taxon>
        <taxon>Nannocystis</taxon>
    </lineage>
</organism>